<dbReference type="RefSeq" id="WP_025650107.1">
    <property type="nucleotide sequence ID" value="NZ_BDDG01000001.1"/>
</dbReference>
<evidence type="ECO:0000313" key="2">
    <source>
        <dbReference type="Proteomes" id="UP000587477"/>
    </source>
</evidence>
<gene>
    <name evidence="1" type="ORF">BACVE_001720</name>
</gene>
<evidence type="ECO:0000313" key="1">
    <source>
        <dbReference type="EMBL" id="QOY26713.1"/>
    </source>
</evidence>
<name>A0A411ACA6_BACVE</name>
<reference evidence="2" key="1">
    <citation type="submission" date="2020-10" db="EMBL/GenBank/DDBJ databases">
        <title>Complete genome sequence of Bacillus velezensis NST6.</title>
        <authorList>
            <person name="Choi J."/>
        </authorList>
    </citation>
    <scope>NUCLEOTIDE SEQUENCE [LARGE SCALE GENOMIC DNA]</scope>
    <source>
        <strain evidence="2">NST6</strain>
    </source>
</reference>
<dbReference type="EMBL" id="CP063687">
    <property type="protein sequence ID" value="QOY26713.1"/>
    <property type="molecule type" value="Genomic_DNA"/>
</dbReference>
<dbReference type="AlphaFoldDB" id="A0A411ACA6"/>
<accession>A0A411ACA6</accession>
<organism evidence="1 2">
    <name type="scientific">Bacillus velezensis</name>
    <dbReference type="NCBI Taxonomy" id="492670"/>
    <lineage>
        <taxon>Bacteria</taxon>
        <taxon>Bacillati</taxon>
        <taxon>Bacillota</taxon>
        <taxon>Bacilli</taxon>
        <taxon>Bacillales</taxon>
        <taxon>Bacillaceae</taxon>
        <taxon>Bacillus</taxon>
        <taxon>Bacillus amyloliquefaciens group</taxon>
    </lineage>
</organism>
<dbReference type="Proteomes" id="UP000587477">
    <property type="component" value="Chromosome"/>
</dbReference>
<protein>
    <submittedName>
        <fullName evidence="1">Uncharacterized protein</fullName>
    </submittedName>
</protein>
<sequence>MNSLFLLFKRDLALGVNKTTRVFIILFMIALLNFLYPLYFLRTNIPDSSIAFWDLIGKTFLGVPFELVQQHTFEFPFGWLLFQLSGAILINTYIKDDLFAHSAFVRIRAKSIFKLWVSKLFFSCTVIIVFYISLLSLTWVVWKLSGGTTWELTVYGESILRYSSFQLSYSQIIIYSIVLNIGGTFLITFIFAFFSLIFSTIYSFVICSCILFFSIFSDSPILLGNESMLIRHPLFGFSPVVSISISLVTILTVCITLLIGGGLYLSKCELISDAKME</sequence>
<proteinExistence type="predicted"/>